<evidence type="ECO:0000259" key="6">
    <source>
        <dbReference type="Pfam" id="PF00171"/>
    </source>
</evidence>
<dbReference type="Gene3D" id="3.40.309.10">
    <property type="entry name" value="Aldehyde Dehydrogenase, Chain A, domain 2"/>
    <property type="match status" value="1"/>
</dbReference>
<dbReference type="Gene3D" id="3.40.605.10">
    <property type="entry name" value="Aldehyde Dehydrogenase, Chain A, domain 1"/>
    <property type="match status" value="1"/>
</dbReference>
<dbReference type="STRING" id="1048834.TC41_0723"/>
<sequence>MEATMLDVRQLSRQYIAGEWRDGRSSRVHLDQNPFDGSTVAEIRLATVEDIDQAYRAASEAQKTWAQVSPFERQAVMERALQIWEGYRDEVISLVADEIGGTFIKAAIEFELVKNFLREAATYPLRMEGRLLPATIPGKENRLLRLPAGVVGILSPFNFPMCLSMRALAPAVACGNGVVLKPHEEAAITGGTLLAKVFEEAGVPKGLVNVVVADVAEIGDAFLEHPIPRIISFTGSTAVGRHIAEVAGRHLKRVTLELGGNSALIVLDDADLDLAVDAAIFSRFTHQGQICMCANRLIVVKDVYEQFLGKFVERVSKLKMGNPRDPETVIGPLINRRQVERLLAVVDTSLEQGARVAYRGPVEGNVVGPVVLVDVRPEMACAREEMFGPVVAVIPVENEEDAVRVANDSDYGLTGAVITRDVERGVRIAMQVETGMFHVNDGTVNDEPLVAFGGERASGVGGYNGQWGIEEFTTLKWISIQRERRQYPI</sequence>
<comment type="similarity">
    <text evidence="1 5">Belongs to the aldehyde dehydrogenase family.</text>
</comment>
<reference evidence="7 8" key="1">
    <citation type="journal article" date="2011" name="J. Bacteriol.">
        <title>Complete Genome Sequence of Alicyclobacillus acidocaldarius Strain Tc-4-1.</title>
        <authorList>
            <person name="Chen Y."/>
            <person name="He Y."/>
            <person name="Zhang B."/>
            <person name="Yang J."/>
            <person name="Li W."/>
            <person name="Dong Z."/>
            <person name="Hu S."/>
        </authorList>
    </citation>
    <scope>NUCLEOTIDE SEQUENCE [LARGE SCALE GENOMIC DNA]</scope>
    <source>
        <strain evidence="7 8">Tc-4-1</strain>
    </source>
</reference>
<keyword evidence="3" id="KW-0520">NAD</keyword>
<dbReference type="PROSITE" id="PS00687">
    <property type="entry name" value="ALDEHYDE_DEHYDR_GLU"/>
    <property type="match status" value="1"/>
</dbReference>
<dbReference type="eggNOG" id="COG1012">
    <property type="taxonomic scope" value="Bacteria"/>
</dbReference>
<dbReference type="KEGG" id="aad:TC41_0723"/>
<dbReference type="GO" id="GO:0016620">
    <property type="term" value="F:oxidoreductase activity, acting on the aldehyde or oxo group of donors, NAD or NADP as acceptor"/>
    <property type="evidence" value="ECO:0007669"/>
    <property type="project" value="InterPro"/>
</dbReference>
<evidence type="ECO:0000256" key="4">
    <source>
        <dbReference type="PROSITE-ProRule" id="PRU10007"/>
    </source>
</evidence>
<protein>
    <submittedName>
        <fullName evidence="7">Aldehyde Dehydrogenase</fullName>
    </submittedName>
</protein>
<evidence type="ECO:0000313" key="8">
    <source>
        <dbReference type="Proteomes" id="UP000000292"/>
    </source>
</evidence>
<dbReference type="PATRIC" id="fig|1048834.4.peg.680"/>
<reference evidence="8" key="2">
    <citation type="submission" date="2011-06" db="EMBL/GenBank/DDBJ databases">
        <title>The complete genome sequence of Alicyclobacillus acidocaldarius sp. Tc-4-1.</title>
        <authorList>
            <person name="Chen Y."/>
            <person name="He Y."/>
            <person name="Dong Z."/>
            <person name="Hu S."/>
        </authorList>
    </citation>
    <scope>NUCLEOTIDE SEQUENCE [LARGE SCALE GENOMIC DNA]</scope>
    <source>
        <strain evidence="8">Tc-4-1</strain>
    </source>
</reference>
<dbReference type="AlphaFoldDB" id="F8IEG7"/>
<dbReference type="FunFam" id="3.40.309.10:FF:000009">
    <property type="entry name" value="Aldehyde dehydrogenase A"/>
    <property type="match status" value="1"/>
</dbReference>
<evidence type="ECO:0000313" key="7">
    <source>
        <dbReference type="EMBL" id="AEJ42681.1"/>
    </source>
</evidence>
<dbReference type="Proteomes" id="UP000000292">
    <property type="component" value="Chromosome"/>
</dbReference>
<name>F8IEG7_ALIAT</name>
<organism evidence="7 8">
    <name type="scientific">Alicyclobacillus acidocaldarius (strain Tc-4-1)</name>
    <name type="common">Bacillus acidocaldarius</name>
    <dbReference type="NCBI Taxonomy" id="1048834"/>
    <lineage>
        <taxon>Bacteria</taxon>
        <taxon>Bacillati</taxon>
        <taxon>Bacillota</taxon>
        <taxon>Bacilli</taxon>
        <taxon>Bacillales</taxon>
        <taxon>Alicyclobacillaceae</taxon>
        <taxon>Alicyclobacillus</taxon>
    </lineage>
</organism>
<dbReference type="InterPro" id="IPR016160">
    <property type="entry name" value="Ald_DH_CS_CYS"/>
</dbReference>
<dbReference type="InterPro" id="IPR016161">
    <property type="entry name" value="Ald_DH/histidinol_DH"/>
</dbReference>
<evidence type="ECO:0000256" key="5">
    <source>
        <dbReference type="RuleBase" id="RU003345"/>
    </source>
</evidence>
<dbReference type="EMBL" id="CP002902">
    <property type="protein sequence ID" value="AEJ42681.1"/>
    <property type="molecule type" value="Genomic_DNA"/>
</dbReference>
<evidence type="ECO:0000256" key="2">
    <source>
        <dbReference type="ARBA" id="ARBA00023002"/>
    </source>
</evidence>
<evidence type="ECO:0000256" key="1">
    <source>
        <dbReference type="ARBA" id="ARBA00009986"/>
    </source>
</evidence>
<dbReference type="InterPro" id="IPR016163">
    <property type="entry name" value="Ald_DH_C"/>
</dbReference>
<dbReference type="HOGENOM" id="CLU_005391_1_0_9"/>
<dbReference type="InterPro" id="IPR015590">
    <property type="entry name" value="Aldehyde_DH_dom"/>
</dbReference>
<dbReference type="Pfam" id="PF00171">
    <property type="entry name" value="Aldedh"/>
    <property type="match status" value="1"/>
</dbReference>
<keyword evidence="2 5" id="KW-0560">Oxidoreductase</keyword>
<feature type="domain" description="Aldehyde dehydrogenase" evidence="6">
    <location>
        <begin position="20"/>
        <end position="478"/>
    </location>
</feature>
<dbReference type="InterPro" id="IPR029510">
    <property type="entry name" value="Ald_DH_CS_GLU"/>
</dbReference>
<dbReference type="PANTHER" id="PTHR42986:SF1">
    <property type="entry name" value="BENZALDEHYDE DEHYDROGENASE YFMT"/>
    <property type="match status" value="1"/>
</dbReference>
<gene>
    <name evidence="7" type="ordered locus">TC41_0723</name>
</gene>
<feature type="active site" evidence="4">
    <location>
        <position position="257"/>
    </location>
</feature>
<proteinExistence type="inferred from homology"/>
<dbReference type="InterPro" id="IPR016162">
    <property type="entry name" value="Ald_DH_N"/>
</dbReference>
<dbReference type="PROSITE" id="PS00070">
    <property type="entry name" value="ALDEHYDE_DEHYDR_CYS"/>
    <property type="match status" value="1"/>
</dbReference>
<dbReference type="PANTHER" id="PTHR42986">
    <property type="entry name" value="BENZALDEHYDE DEHYDROGENASE YFMT"/>
    <property type="match status" value="1"/>
</dbReference>
<accession>F8IEG7</accession>
<evidence type="ECO:0000256" key="3">
    <source>
        <dbReference type="ARBA" id="ARBA00023027"/>
    </source>
</evidence>
<dbReference type="SUPFAM" id="SSF53720">
    <property type="entry name" value="ALDH-like"/>
    <property type="match status" value="1"/>
</dbReference>